<dbReference type="EMBL" id="QXFU01005030">
    <property type="protein sequence ID" value="KAE8965971.1"/>
    <property type="molecule type" value="Genomic_DNA"/>
</dbReference>
<dbReference type="PRINTS" id="PR00411">
    <property type="entry name" value="PNDRDTASEI"/>
</dbReference>
<dbReference type="PANTHER" id="PTHR22912">
    <property type="entry name" value="DISULFIDE OXIDOREDUCTASE"/>
    <property type="match status" value="1"/>
</dbReference>
<feature type="non-terminal residue" evidence="5">
    <location>
        <position position="1"/>
    </location>
</feature>
<evidence type="ECO:0000259" key="3">
    <source>
        <dbReference type="Pfam" id="PF02852"/>
    </source>
</evidence>
<feature type="compositionally biased region" description="Basic and acidic residues" evidence="2">
    <location>
        <begin position="209"/>
        <end position="219"/>
    </location>
</feature>
<dbReference type="PANTHER" id="PTHR22912:SF223">
    <property type="entry name" value="DIHYDROLIPOYL DEHYDROGENASE 1, MITOCHONDRIAL"/>
    <property type="match status" value="1"/>
</dbReference>
<reference evidence="6 7" key="1">
    <citation type="submission" date="2018-09" db="EMBL/GenBank/DDBJ databases">
        <title>Genomic investigation of the strawberry pathogen Phytophthora fragariae indicates pathogenicity is determined by transcriptional variation in three key races.</title>
        <authorList>
            <person name="Adams T.M."/>
            <person name="Armitage A.D."/>
            <person name="Sobczyk M.K."/>
            <person name="Bates H.J."/>
            <person name="Dunwell J.M."/>
            <person name="Nellist C.F."/>
            <person name="Harrison R.J."/>
        </authorList>
    </citation>
    <scope>NUCLEOTIDE SEQUENCE [LARGE SCALE GENOMIC DNA]</scope>
    <source>
        <strain evidence="4 6">SCRP249</strain>
        <strain evidence="5 7">SCRP324</strain>
    </source>
</reference>
<name>A0A6A3H904_9STRA</name>
<dbReference type="InterPro" id="IPR004099">
    <property type="entry name" value="Pyr_nucl-diS_OxRdtase_dimer"/>
</dbReference>
<dbReference type="GO" id="GO:0006103">
    <property type="term" value="P:2-oxoglutarate metabolic process"/>
    <property type="evidence" value="ECO:0007669"/>
    <property type="project" value="TreeGrafter"/>
</dbReference>
<accession>A0A6A3H904</accession>
<dbReference type="InterPro" id="IPR050151">
    <property type="entry name" value="Class-I_Pyr_Nuc-Dis_Oxidored"/>
</dbReference>
<dbReference type="AlphaFoldDB" id="A0A6A3H904"/>
<dbReference type="InterPro" id="IPR016156">
    <property type="entry name" value="FAD/NAD-linked_Rdtase_dimer_sf"/>
</dbReference>
<dbReference type="GO" id="GO:0050660">
    <property type="term" value="F:flavin adenine dinucleotide binding"/>
    <property type="evidence" value="ECO:0007669"/>
    <property type="project" value="TreeGrafter"/>
</dbReference>
<dbReference type="EMBL" id="QXFV01005751">
    <property type="protein sequence ID" value="KAE8963743.1"/>
    <property type="molecule type" value="Genomic_DNA"/>
</dbReference>
<evidence type="ECO:0000256" key="1">
    <source>
        <dbReference type="ARBA" id="ARBA00023027"/>
    </source>
</evidence>
<proteinExistence type="predicted"/>
<protein>
    <recommendedName>
        <fullName evidence="3">Pyridine nucleotide-disulphide oxidoreductase dimerisation domain-containing protein</fullName>
    </recommendedName>
</protein>
<dbReference type="GO" id="GO:0004148">
    <property type="term" value="F:dihydrolipoyl dehydrogenase (NADH) activity"/>
    <property type="evidence" value="ECO:0007669"/>
    <property type="project" value="TreeGrafter"/>
</dbReference>
<evidence type="ECO:0000313" key="5">
    <source>
        <dbReference type="EMBL" id="KAE8965971.1"/>
    </source>
</evidence>
<dbReference type="Proteomes" id="UP000435112">
    <property type="component" value="Unassembled WGS sequence"/>
</dbReference>
<feature type="domain" description="Pyridine nucleotide-disulphide oxidoreductase dimerisation" evidence="3">
    <location>
        <begin position="95"/>
        <end position="198"/>
    </location>
</feature>
<dbReference type="Gene3D" id="3.30.390.30">
    <property type="match status" value="1"/>
</dbReference>
<dbReference type="Pfam" id="PF02852">
    <property type="entry name" value="Pyr_redox_dim"/>
    <property type="match status" value="1"/>
</dbReference>
<evidence type="ECO:0000313" key="6">
    <source>
        <dbReference type="Proteomes" id="UP000429607"/>
    </source>
</evidence>
<dbReference type="GO" id="GO:0045252">
    <property type="term" value="C:oxoglutarate dehydrogenase complex"/>
    <property type="evidence" value="ECO:0007669"/>
    <property type="project" value="TreeGrafter"/>
</dbReference>
<evidence type="ECO:0000313" key="4">
    <source>
        <dbReference type="EMBL" id="KAE8963743.1"/>
    </source>
</evidence>
<dbReference type="SUPFAM" id="SSF55424">
    <property type="entry name" value="FAD/NAD-linked reductases, dimerisation (C-terminal) domain"/>
    <property type="match status" value="1"/>
</dbReference>
<keyword evidence="1" id="KW-0520">NAD</keyword>
<organism evidence="5 7">
    <name type="scientific">Phytophthora rubi</name>
    <dbReference type="NCBI Taxonomy" id="129364"/>
    <lineage>
        <taxon>Eukaryota</taxon>
        <taxon>Sar</taxon>
        <taxon>Stramenopiles</taxon>
        <taxon>Oomycota</taxon>
        <taxon>Peronosporomycetes</taxon>
        <taxon>Peronosporales</taxon>
        <taxon>Peronosporaceae</taxon>
        <taxon>Phytophthora</taxon>
    </lineage>
</organism>
<dbReference type="OrthoDB" id="361797at2759"/>
<comment type="caution">
    <text evidence="5">The sequence shown here is derived from an EMBL/GenBank/DDBJ whole genome shotgun (WGS) entry which is preliminary data.</text>
</comment>
<feature type="region of interest" description="Disordered" evidence="2">
    <location>
        <begin position="194"/>
        <end position="238"/>
    </location>
</feature>
<evidence type="ECO:0000256" key="2">
    <source>
        <dbReference type="SAM" id="MobiDB-lite"/>
    </source>
</evidence>
<evidence type="ECO:0000313" key="7">
    <source>
        <dbReference type="Proteomes" id="UP000435112"/>
    </source>
</evidence>
<dbReference type="GO" id="GO:0005739">
    <property type="term" value="C:mitochondrion"/>
    <property type="evidence" value="ECO:0007669"/>
    <property type="project" value="TreeGrafter"/>
</dbReference>
<gene>
    <name evidence="4" type="ORF">PR001_g29278</name>
    <name evidence="5" type="ORF">PR002_g28515</name>
</gene>
<dbReference type="Proteomes" id="UP000429607">
    <property type="component" value="Unassembled WGS sequence"/>
</dbReference>
<sequence length="238" mass="25393">SASDSDDPSCSRSSPAPCSSPSLIASCNLQRCQNLKNFGGATPFSDGRTVYFECPYPSLGSDPSAPSCVIVQCVAWLFEDNIAGKIVHVNYGANPGIICTFSKFATVGKTEEELKAQDVDYNVGKFIMMENNRARTVAEADGLVKVLANKKMDRLPVLGVCIIARNAGEMIGEGVSGIEYSAVSEDLAGTCHAHPHAARGPASDNTELSLRHTDSDREQVALTTDADVNDLDKCRQSE</sequence>